<dbReference type="RefSeq" id="WP_322468452.1">
    <property type="nucleotide sequence ID" value="NZ_JAXOJX010000102.1"/>
</dbReference>
<protein>
    <submittedName>
        <fullName evidence="2">DUF6064 family protein</fullName>
    </submittedName>
</protein>
<sequence length="172" mass="18269">MVEWWTYVPSDFQLFSGRTYARLVQAHNQALWPAQLLMAGCGAVALLGLLTRRRGAAQLLAGLAALWCITVAWDFLLLRYAQIHWGAPVMAVGFAAQAVVLAVLARRGAFTTDAAARERAVAVGLLLVALAGAPLLAGWLGGSWWRAEVVGLMPAPTVLAMLALAPLARPGV</sequence>
<gene>
    <name evidence="2" type="ORF">SM757_32040</name>
</gene>
<dbReference type="EMBL" id="JAXOJX010000102">
    <property type="protein sequence ID" value="MDZ5461214.1"/>
    <property type="molecule type" value="Genomic_DNA"/>
</dbReference>
<feature type="transmembrane region" description="Helical" evidence="1">
    <location>
        <begin position="125"/>
        <end position="145"/>
    </location>
</feature>
<reference evidence="2 3" key="1">
    <citation type="submission" date="2023-11" db="EMBL/GenBank/DDBJ databases">
        <title>Draft genome of Azohydromonas lata strain H1 (DSM1123), a polyhydroxyalkanoate producer.</title>
        <authorList>
            <person name="Traversa D."/>
            <person name="D'Addabbo P."/>
            <person name="Pazzani C."/>
            <person name="Manzari C."/>
            <person name="Chiara M."/>
            <person name="Scrascia M."/>
        </authorList>
    </citation>
    <scope>NUCLEOTIDE SEQUENCE [LARGE SCALE GENOMIC DNA]</scope>
    <source>
        <strain evidence="2 3">H1</strain>
    </source>
</reference>
<evidence type="ECO:0000313" key="2">
    <source>
        <dbReference type="EMBL" id="MDZ5461214.1"/>
    </source>
</evidence>
<dbReference type="InterPro" id="IPR045708">
    <property type="entry name" value="DUF6064"/>
</dbReference>
<evidence type="ECO:0000256" key="1">
    <source>
        <dbReference type="SAM" id="Phobius"/>
    </source>
</evidence>
<dbReference type="Proteomes" id="UP001293718">
    <property type="component" value="Unassembled WGS sequence"/>
</dbReference>
<keyword evidence="1" id="KW-0812">Transmembrane</keyword>
<organism evidence="2 3">
    <name type="scientific">Azohydromonas lata</name>
    <dbReference type="NCBI Taxonomy" id="45677"/>
    <lineage>
        <taxon>Bacteria</taxon>
        <taxon>Pseudomonadati</taxon>
        <taxon>Pseudomonadota</taxon>
        <taxon>Betaproteobacteria</taxon>
        <taxon>Burkholderiales</taxon>
        <taxon>Sphaerotilaceae</taxon>
        <taxon>Azohydromonas</taxon>
    </lineage>
</organism>
<accession>A0ABU5IQR4</accession>
<evidence type="ECO:0000313" key="3">
    <source>
        <dbReference type="Proteomes" id="UP001293718"/>
    </source>
</evidence>
<feature type="transmembrane region" description="Helical" evidence="1">
    <location>
        <begin position="151"/>
        <end position="168"/>
    </location>
</feature>
<feature type="transmembrane region" description="Helical" evidence="1">
    <location>
        <begin position="57"/>
        <end position="77"/>
    </location>
</feature>
<comment type="caution">
    <text evidence="2">The sequence shown here is derived from an EMBL/GenBank/DDBJ whole genome shotgun (WGS) entry which is preliminary data.</text>
</comment>
<proteinExistence type="predicted"/>
<dbReference type="Pfam" id="PF19540">
    <property type="entry name" value="DUF6064"/>
    <property type="match status" value="1"/>
</dbReference>
<name>A0ABU5IQR4_9BURK</name>
<keyword evidence="3" id="KW-1185">Reference proteome</keyword>
<keyword evidence="1" id="KW-0472">Membrane</keyword>
<feature type="transmembrane region" description="Helical" evidence="1">
    <location>
        <begin position="30"/>
        <end position="50"/>
    </location>
</feature>
<feature type="transmembrane region" description="Helical" evidence="1">
    <location>
        <begin position="83"/>
        <end position="104"/>
    </location>
</feature>
<feature type="non-terminal residue" evidence="2">
    <location>
        <position position="172"/>
    </location>
</feature>
<keyword evidence="1" id="KW-1133">Transmembrane helix</keyword>